<evidence type="ECO:0000313" key="3">
    <source>
        <dbReference type="Proteomes" id="UP000541154"/>
    </source>
</evidence>
<evidence type="ECO:0000313" key="2">
    <source>
        <dbReference type="EMBL" id="KAF5855627.1"/>
    </source>
</evidence>
<gene>
    <name evidence="2" type="ORF">ETB97_008862</name>
</gene>
<keyword evidence="3" id="KW-1185">Reference proteome</keyword>
<sequence length="236" mass="26654">MSNVDQAIVDEWFNGSNITIGPAADTEERVRQAKRLFYMWKDCFARTCHDIKATDMVEHPIDLMPGATPSKSKCPRYTHHEREFANKILPEMEEAGVIGRMATDRGARTKLGPRQGPRKYHIDDLRLYHRRRFDPFQREDGSETPAPALMVDRPSVDDDGHIRRAESGARHGLSPVLKVSAYPASQDEEKFHKSKNPAKQQYAQGCLESIQGAIDVSDGYSRNNPAHLLSVKQDLA</sequence>
<dbReference type="AlphaFoldDB" id="A0A8H5ZUP5"/>
<accession>A0A8H5ZUP5</accession>
<dbReference type="Proteomes" id="UP000541154">
    <property type="component" value="Unassembled WGS sequence"/>
</dbReference>
<organism evidence="2 3">
    <name type="scientific">Petromyces alliaceus</name>
    <name type="common">Aspergillus alliaceus</name>
    <dbReference type="NCBI Taxonomy" id="209559"/>
    <lineage>
        <taxon>Eukaryota</taxon>
        <taxon>Fungi</taxon>
        <taxon>Dikarya</taxon>
        <taxon>Ascomycota</taxon>
        <taxon>Pezizomycotina</taxon>
        <taxon>Eurotiomycetes</taxon>
        <taxon>Eurotiomycetidae</taxon>
        <taxon>Eurotiales</taxon>
        <taxon>Aspergillaceae</taxon>
        <taxon>Aspergillus</taxon>
        <taxon>Aspergillus subgen. Circumdati</taxon>
    </lineage>
</organism>
<evidence type="ECO:0000256" key="1">
    <source>
        <dbReference type="SAM" id="MobiDB-lite"/>
    </source>
</evidence>
<dbReference type="EMBL" id="SPNV01000406">
    <property type="protein sequence ID" value="KAF5855627.1"/>
    <property type="molecule type" value="Genomic_DNA"/>
</dbReference>
<name>A0A8H5ZUP5_PETAA</name>
<comment type="caution">
    <text evidence="2">The sequence shown here is derived from an EMBL/GenBank/DDBJ whole genome shotgun (WGS) entry which is preliminary data.</text>
</comment>
<feature type="region of interest" description="Disordered" evidence="1">
    <location>
        <begin position="137"/>
        <end position="158"/>
    </location>
</feature>
<proteinExistence type="predicted"/>
<reference evidence="2 3" key="1">
    <citation type="submission" date="2019-04" db="EMBL/GenBank/DDBJ databases">
        <title>Aspergillus burnettii sp. nov., novel species from soil in southeast Queensland.</title>
        <authorList>
            <person name="Gilchrist C.L.M."/>
            <person name="Pitt J.I."/>
            <person name="Lange L."/>
            <person name="Lacey H.J."/>
            <person name="Vuong D."/>
            <person name="Midgley D.J."/>
            <person name="Greenfield P."/>
            <person name="Bradbury M."/>
            <person name="Lacey E."/>
            <person name="Busk P.K."/>
            <person name="Pilgaard B."/>
            <person name="Chooi Y.H."/>
            <person name="Piggott A.M."/>
        </authorList>
    </citation>
    <scope>NUCLEOTIDE SEQUENCE [LARGE SCALE GENOMIC DNA]</scope>
    <source>
        <strain evidence="2 3">FRR 5400</strain>
    </source>
</reference>
<dbReference type="InterPro" id="IPR043502">
    <property type="entry name" value="DNA/RNA_pol_sf"/>
</dbReference>
<dbReference type="SUPFAM" id="SSF56672">
    <property type="entry name" value="DNA/RNA polymerases"/>
    <property type="match status" value="1"/>
</dbReference>
<protein>
    <submittedName>
        <fullName evidence="2">Uncharacterized protein</fullName>
    </submittedName>
</protein>